<protein>
    <recommendedName>
        <fullName evidence="2">DNA-directed DNA polymerase</fullName>
        <ecNumber evidence="2">2.7.7.7</ecNumber>
    </recommendedName>
</protein>
<keyword evidence="5" id="KW-0235">DNA replication</keyword>
<dbReference type="SUPFAM" id="SSF56672">
    <property type="entry name" value="DNA/RNA polymerases"/>
    <property type="match status" value="1"/>
</dbReference>
<keyword evidence="7" id="KW-0238">DNA-binding</keyword>
<keyword evidence="3" id="KW-0808">Transferase</keyword>
<evidence type="ECO:0000256" key="1">
    <source>
        <dbReference type="ARBA" id="ARBA00005755"/>
    </source>
</evidence>
<evidence type="ECO:0000259" key="9">
    <source>
        <dbReference type="Pfam" id="PF03175"/>
    </source>
</evidence>
<keyword evidence="6" id="KW-0239">DNA-directed DNA polymerase</keyword>
<feature type="domain" description="DNA-directed DNA polymerase family B mitochondria/virus" evidence="9">
    <location>
        <begin position="21"/>
        <end position="84"/>
    </location>
</feature>
<evidence type="ECO:0000256" key="5">
    <source>
        <dbReference type="ARBA" id="ARBA00022705"/>
    </source>
</evidence>
<dbReference type="Pfam" id="PF03175">
    <property type="entry name" value="DNA_pol_B_2"/>
    <property type="match status" value="1"/>
</dbReference>
<keyword evidence="11" id="KW-1185">Reference proteome</keyword>
<evidence type="ECO:0000256" key="8">
    <source>
        <dbReference type="ARBA" id="ARBA00049244"/>
    </source>
</evidence>
<organism evidence="10 11">
    <name type="scientific">Ladona fulva</name>
    <name type="common">Scarce chaser dragonfly</name>
    <name type="synonym">Libellula fulva</name>
    <dbReference type="NCBI Taxonomy" id="123851"/>
    <lineage>
        <taxon>Eukaryota</taxon>
        <taxon>Metazoa</taxon>
        <taxon>Ecdysozoa</taxon>
        <taxon>Arthropoda</taxon>
        <taxon>Hexapoda</taxon>
        <taxon>Insecta</taxon>
        <taxon>Pterygota</taxon>
        <taxon>Palaeoptera</taxon>
        <taxon>Odonata</taxon>
        <taxon>Epiprocta</taxon>
        <taxon>Anisoptera</taxon>
        <taxon>Libelluloidea</taxon>
        <taxon>Libellulidae</taxon>
        <taxon>Ladona</taxon>
    </lineage>
</organism>
<dbReference type="InterPro" id="IPR043502">
    <property type="entry name" value="DNA/RNA_pol_sf"/>
</dbReference>
<comment type="catalytic activity">
    <reaction evidence="8">
        <text>DNA(n) + a 2'-deoxyribonucleoside 5'-triphosphate = DNA(n+1) + diphosphate</text>
        <dbReference type="Rhea" id="RHEA:22508"/>
        <dbReference type="Rhea" id="RHEA-COMP:17339"/>
        <dbReference type="Rhea" id="RHEA-COMP:17340"/>
        <dbReference type="ChEBI" id="CHEBI:33019"/>
        <dbReference type="ChEBI" id="CHEBI:61560"/>
        <dbReference type="ChEBI" id="CHEBI:173112"/>
        <dbReference type="EC" id="2.7.7.7"/>
    </reaction>
</comment>
<dbReference type="OrthoDB" id="8196304at2759"/>
<dbReference type="Gene3D" id="1.10.287.690">
    <property type="entry name" value="Helix hairpin bin"/>
    <property type="match status" value="1"/>
</dbReference>
<dbReference type="AlphaFoldDB" id="A0A8K0K412"/>
<dbReference type="GO" id="GO:0000166">
    <property type="term" value="F:nucleotide binding"/>
    <property type="evidence" value="ECO:0007669"/>
    <property type="project" value="InterPro"/>
</dbReference>
<dbReference type="GO" id="GO:0006260">
    <property type="term" value="P:DNA replication"/>
    <property type="evidence" value="ECO:0007669"/>
    <property type="project" value="UniProtKB-KW"/>
</dbReference>
<sequence>MKQEASGYPSWCLSEDQKARYIKDFFERERIELDAGNIAHNPGMRQLAKLMLNSFWGRFGMQENLTRCSILRTMEELLALITDPSVALSHLIPVNEDAIYASWNEREES</sequence>
<dbReference type="Proteomes" id="UP000792457">
    <property type="component" value="Unassembled WGS sequence"/>
</dbReference>
<accession>A0A8K0K412</accession>
<proteinExistence type="inferred from homology"/>
<dbReference type="EC" id="2.7.7.7" evidence="2"/>
<dbReference type="GO" id="GO:0003677">
    <property type="term" value="F:DNA binding"/>
    <property type="evidence" value="ECO:0007669"/>
    <property type="project" value="UniProtKB-KW"/>
</dbReference>
<evidence type="ECO:0000256" key="6">
    <source>
        <dbReference type="ARBA" id="ARBA00022932"/>
    </source>
</evidence>
<reference evidence="10" key="2">
    <citation type="submission" date="2017-10" db="EMBL/GenBank/DDBJ databases">
        <title>Ladona fulva Genome sequencing and assembly.</title>
        <authorList>
            <person name="Murali S."/>
            <person name="Richards S."/>
            <person name="Bandaranaike D."/>
            <person name="Bellair M."/>
            <person name="Blankenburg K."/>
            <person name="Chao H."/>
            <person name="Dinh H."/>
            <person name="Doddapaneni H."/>
            <person name="Dugan-Rocha S."/>
            <person name="Elkadiri S."/>
            <person name="Gnanaolivu R."/>
            <person name="Hernandez B."/>
            <person name="Skinner E."/>
            <person name="Javaid M."/>
            <person name="Lee S."/>
            <person name="Li M."/>
            <person name="Ming W."/>
            <person name="Munidasa M."/>
            <person name="Muniz J."/>
            <person name="Nguyen L."/>
            <person name="Hughes D."/>
            <person name="Osuji N."/>
            <person name="Pu L.-L."/>
            <person name="Puazo M."/>
            <person name="Qu C."/>
            <person name="Quiroz J."/>
            <person name="Raj R."/>
            <person name="Weissenberger G."/>
            <person name="Xin Y."/>
            <person name="Zou X."/>
            <person name="Han Y."/>
            <person name="Worley K."/>
            <person name="Muzny D."/>
            <person name="Gibbs R."/>
        </authorList>
    </citation>
    <scope>NUCLEOTIDE SEQUENCE</scope>
    <source>
        <strain evidence="10">Sampled in the wild</strain>
    </source>
</reference>
<dbReference type="PANTHER" id="PTHR33568:SF3">
    <property type="entry name" value="DNA-DIRECTED DNA POLYMERASE"/>
    <property type="match status" value="1"/>
</dbReference>
<evidence type="ECO:0000256" key="7">
    <source>
        <dbReference type="ARBA" id="ARBA00023125"/>
    </source>
</evidence>
<keyword evidence="4" id="KW-0548">Nucleotidyltransferase</keyword>
<comment type="caution">
    <text evidence="10">The sequence shown here is derived from an EMBL/GenBank/DDBJ whole genome shotgun (WGS) entry which is preliminary data.</text>
</comment>
<evidence type="ECO:0000313" key="11">
    <source>
        <dbReference type="Proteomes" id="UP000792457"/>
    </source>
</evidence>
<reference evidence="10" key="1">
    <citation type="submission" date="2013-04" db="EMBL/GenBank/DDBJ databases">
        <authorList>
            <person name="Qu J."/>
            <person name="Murali S.C."/>
            <person name="Bandaranaike D."/>
            <person name="Bellair M."/>
            <person name="Blankenburg K."/>
            <person name="Chao H."/>
            <person name="Dinh H."/>
            <person name="Doddapaneni H."/>
            <person name="Downs B."/>
            <person name="Dugan-Rocha S."/>
            <person name="Elkadiri S."/>
            <person name="Gnanaolivu R.D."/>
            <person name="Hernandez B."/>
            <person name="Javaid M."/>
            <person name="Jayaseelan J.C."/>
            <person name="Lee S."/>
            <person name="Li M."/>
            <person name="Ming W."/>
            <person name="Munidasa M."/>
            <person name="Muniz J."/>
            <person name="Nguyen L."/>
            <person name="Ongeri F."/>
            <person name="Osuji N."/>
            <person name="Pu L.-L."/>
            <person name="Puazo M."/>
            <person name="Qu C."/>
            <person name="Quiroz J."/>
            <person name="Raj R."/>
            <person name="Weissenberger G."/>
            <person name="Xin Y."/>
            <person name="Zou X."/>
            <person name="Han Y."/>
            <person name="Richards S."/>
            <person name="Worley K."/>
            <person name="Muzny D."/>
            <person name="Gibbs R."/>
        </authorList>
    </citation>
    <scope>NUCLEOTIDE SEQUENCE</scope>
    <source>
        <strain evidence="10">Sampled in the wild</strain>
    </source>
</reference>
<evidence type="ECO:0000256" key="2">
    <source>
        <dbReference type="ARBA" id="ARBA00012417"/>
    </source>
</evidence>
<evidence type="ECO:0000256" key="3">
    <source>
        <dbReference type="ARBA" id="ARBA00022679"/>
    </source>
</evidence>
<dbReference type="InterPro" id="IPR004868">
    <property type="entry name" value="DNA-dir_DNA_pol_B_mt/vir"/>
</dbReference>
<dbReference type="GO" id="GO:0003887">
    <property type="term" value="F:DNA-directed DNA polymerase activity"/>
    <property type="evidence" value="ECO:0007669"/>
    <property type="project" value="UniProtKB-KW"/>
</dbReference>
<gene>
    <name evidence="10" type="ORF">J437_LFUL011840</name>
</gene>
<name>A0A8K0K412_LADFU</name>
<comment type="similarity">
    <text evidence="1">Belongs to the DNA polymerase type-B family.</text>
</comment>
<dbReference type="EMBL" id="KZ308349">
    <property type="protein sequence ID" value="KAG8227912.1"/>
    <property type="molecule type" value="Genomic_DNA"/>
</dbReference>
<dbReference type="PANTHER" id="PTHR33568">
    <property type="entry name" value="DNA POLYMERASE"/>
    <property type="match status" value="1"/>
</dbReference>
<evidence type="ECO:0000256" key="4">
    <source>
        <dbReference type="ARBA" id="ARBA00022695"/>
    </source>
</evidence>
<evidence type="ECO:0000313" key="10">
    <source>
        <dbReference type="EMBL" id="KAG8227912.1"/>
    </source>
</evidence>